<keyword evidence="8 9" id="KW-0694">RNA-binding</keyword>
<evidence type="ECO:0000256" key="1">
    <source>
        <dbReference type="ARBA" id="ARBA00022490"/>
    </source>
</evidence>
<evidence type="ECO:0000256" key="10">
    <source>
        <dbReference type="SAM" id="MobiDB-lite"/>
    </source>
</evidence>
<comment type="subunit">
    <text evidence="9">Homodimer, may be a subunit of the RNA degradosome.</text>
</comment>
<feature type="compositionally biased region" description="Polar residues" evidence="10">
    <location>
        <begin position="42"/>
        <end position="63"/>
    </location>
</feature>
<dbReference type="GO" id="GO:0004521">
    <property type="term" value="F:RNA endonuclease activity"/>
    <property type="evidence" value="ECO:0007669"/>
    <property type="project" value="UniProtKB-UniRule"/>
</dbReference>
<evidence type="ECO:0000256" key="8">
    <source>
        <dbReference type="ARBA" id="ARBA00022884"/>
    </source>
</evidence>
<dbReference type="InterPro" id="IPR030854">
    <property type="entry name" value="RNase_J_bac"/>
</dbReference>
<dbReference type="Pfam" id="PF22505">
    <property type="entry name" value="RNase_J_b_CASP"/>
    <property type="match status" value="1"/>
</dbReference>
<dbReference type="GO" id="GO:0004534">
    <property type="term" value="F:5'-3' RNA exonuclease activity"/>
    <property type="evidence" value="ECO:0007669"/>
    <property type="project" value="UniProtKB-UniRule"/>
</dbReference>
<dbReference type="NCBIfam" id="TIGR00649">
    <property type="entry name" value="MG423"/>
    <property type="match status" value="1"/>
</dbReference>
<keyword evidence="9" id="KW-0698">rRNA processing</keyword>
<dbReference type="PANTHER" id="PTHR43694">
    <property type="entry name" value="RIBONUCLEASE J"/>
    <property type="match status" value="1"/>
</dbReference>
<protein>
    <recommendedName>
        <fullName evidence="9">Ribonuclease J</fullName>
        <shortName evidence="9">RNase J</shortName>
        <ecNumber evidence="9">3.1.-.-</ecNumber>
    </recommendedName>
</protein>
<evidence type="ECO:0000256" key="2">
    <source>
        <dbReference type="ARBA" id="ARBA00022722"/>
    </source>
</evidence>
<evidence type="ECO:0000313" key="13">
    <source>
        <dbReference type="Proteomes" id="UP000253975"/>
    </source>
</evidence>
<feature type="region of interest" description="Disordered" evidence="10">
    <location>
        <begin position="1"/>
        <end position="119"/>
    </location>
</feature>
<dbReference type="InterPro" id="IPR001279">
    <property type="entry name" value="Metallo-B-lactamas"/>
</dbReference>
<dbReference type="InterPro" id="IPR055132">
    <property type="entry name" value="RNase_J_b_CASP"/>
</dbReference>
<feature type="domain" description="Metallo-beta-lactamase" evidence="11">
    <location>
        <begin position="136"/>
        <end position="331"/>
    </location>
</feature>
<evidence type="ECO:0000256" key="3">
    <source>
        <dbReference type="ARBA" id="ARBA00022723"/>
    </source>
</evidence>
<feature type="binding site" evidence="9">
    <location>
        <begin position="480"/>
        <end position="484"/>
    </location>
    <ligand>
        <name>substrate</name>
    </ligand>
</feature>
<organism evidence="12 13">
    <name type="scientific">Slackia isoflavoniconvertens</name>
    <dbReference type="NCBI Taxonomy" id="572010"/>
    <lineage>
        <taxon>Bacteria</taxon>
        <taxon>Bacillati</taxon>
        <taxon>Actinomycetota</taxon>
        <taxon>Coriobacteriia</taxon>
        <taxon>Eggerthellales</taxon>
        <taxon>Eggerthellaceae</taxon>
        <taxon>Slackia</taxon>
    </lineage>
</organism>
<dbReference type="InterPro" id="IPR041636">
    <property type="entry name" value="RNase_J_C"/>
</dbReference>
<comment type="function">
    <text evidence="9">An RNase that has 5'-3' exonuclease and possibly endonuclease activity. Involved in maturation of rRNA and in some organisms also mRNA maturation and/or decay.</text>
</comment>
<feature type="compositionally biased region" description="Low complexity" evidence="10">
    <location>
        <begin position="1"/>
        <end position="10"/>
    </location>
</feature>
<feature type="compositionally biased region" description="Basic and acidic residues" evidence="10">
    <location>
        <begin position="11"/>
        <end position="20"/>
    </location>
</feature>
<evidence type="ECO:0000256" key="4">
    <source>
        <dbReference type="ARBA" id="ARBA00022759"/>
    </source>
</evidence>
<dbReference type="InterPro" id="IPR004613">
    <property type="entry name" value="RNase_J"/>
</dbReference>
<keyword evidence="5 9" id="KW-0378">Hydrolase</keyword>
<comment type="caution">
    <text evidence="12">The sequence shown here is derived from an EMBL/GenBank/DDBJ whole genome shotgun (WGS) entry which is preliminary data.</text>
</comment>
<dbReference type="Gene3D" id="3.60.15.10">
    <property type="entry name" value="Ribonuclease Z/Hydroxyacylglutathione hydrolase-like"/>
    <property type="match status" value="1"/>
</dbReference>
<keyword evidence="3" id="KW-0479">Metal-binding</keyword>
<comment type="subcellular location">
    <subcellularLocation>
        <location evidence="9">Cytoplasm</location>
    </subcellularLocation>
</comment>
<evidence type="ECO:0000256" key="6">
    <source>
        <dbReference type="ARBA" id="ARBA00022833"/>
    </source>
</evidence>
<dbReference type="EC" id="3.1.-.-" evidence="9"/>
<dbReference type="GO" id="GO:0006364">
    <property type="term" value="P:rRNA processing"/>
    <property type="evidence" value="ECO:0007669"/>
    <property type="project" value="UniProtKB-UniRule"/>
</dbReference>
<dbReference type="HAMAP" id="MF_01491">
    <property type="entry name" value="RNase_J_bact"/>
    <property type="match status" value="1"/>
</dbReference>
<gene>
    <name evidence="9" type="primary">rnj</name>
    <name evidence="12" type="ORF">C1881_05555</name>
</gene>
<dbReference type="SUPFAM" id="SSF56281">
    <property type="entry name" value="Metallo-hydrolase/oxidoreductase"/>
    <property type="match status" value="1"/>
</dbReference>
<dbReference type="GO" id="GO:0005737">
    <property type="term" value="C:cytoplasm"/>
    <property type="evidence" value="ECO:0007669"/>
    <property type="project" value="UniProtKB-SubCell"/>
</dbReference>
<evidence type="ECO:0000313" key="12">
    <source>
        <dbReference type="EMBL" id="RDB58770.1"/>
    </source>
</evidence>
<dbReference type="CDD" id="cd07714">
    <property type="entry name" value="RNaseJ_MBL-fold"/>
    <property type="match status" value="1"/>
</dbReference>
<evidence type="ECO:0000256" key="9">
    <source>
        <dbReference type="HAMAP-Rule" id="MF_01491"/>
    </source>
</evidence>
<dbReference type="GO" id="GO:0008270">
    <property type="term" value="F:zinc ion binding"/>
    <property type="evidence" value="ECO:0007669"/>
    <property type="project" value="InterPro"/>
</dbReference>
<dbReference type="SMART" id="SM00849">
    <property type="entry name" value="Lactamase_B"/>
    <property type="match status" value="1"/>
</dbReference>
<feature type="compositionally biased region" description="Basic residues" evidence="10">
    <location>
        <begin position="21"/>
        <end position="35"/>
    </location>
</feature>
<comment type="similarity">
    <text evidence="9">Belongs to the metallo-beta-lactamase superfamily. RNA-metabolizing metallo-beta-lactamase-like family. Bacterial RNase J subfamily.</text>
</comment>
<keyword evidence="4 9" id="KW-0255">Endonuclease</keyword>
<keyword evidence="6" id="KW-0862">Zinc</keyword>
<keyword evidence="1 9" id="KW-0963">Cytoplasm</keyword>
<keyword evidence="2 9" id="KW-0540">Nuclease</keyword>
<accession>A0A369LHG8</accession>
<keyword evidence="7 9" id="KW-0269">Exonuclease</keyword>
<dbReference type="GO" id="GO:0003723">
    <property type="term" value="F:RNA binding"/>
    <property type="evidence" value="ECO:0007669"/>
    <property type="project" value="UniProtKB-UniRule"/>
</dbReference>
<name>A0A369LHG8_9ACTN</name>
<dbReference type="Pfam" id="PF17770">
    <property type="entry name" value="RNase_J_C"/>
    <property type="match status" value="1"/>
</dbReference>
<dbReference type="AlphaFoldDB" id="A0A369LHG8"/>
<dbReference type="InterPro" id="IPR036866">
    <property type="entry name" value="RibonucZ/Hydroxyglut_hydro"/>
</dbReference>
<dbReference type="PANTHER" id="PTHR43694:SF1">
    <property type="entry name" value="RIBONUCLEASE J"/>
    <property type="match status" value="1"/>
</dbReference>
<reference evidence="12 13" key="1">
    <citation type="journal article" date="2018" name="Elife">
        <title>Discovery and characterization of a prevalent human gut bacterial enzyme sufficient for the inactivation of a family of plant toxins.</title>
        <authorList>
            <person name="Koppel N."/>
            <person name="Bisanz J.E."/>
            <person name="Pandelia M.E."/>
            <person name="Turnbaugh P.J."/>
            <person name="Balskus E.P."/>
        </authorList>
    </citation>
    <scope>NUCLEOTIDE SEQUENCE [LARGE SCALE GENOMIC DNA]</scope>
    <source>
        <strain evidence="12 13">OB21 GAM31</strain>
    </source>
</reference>
<feature type="compositionally biased region" description="Basic residues" evidence="10">
    <location>
        <begin position="65"/>
        <end position="77"/>
    </location>
</feature>
<dbReference type="Pfam" id="PF07521">
    <property type="entry name" value="RMMBL"/>
    <property type="match status" value="1"/>
</dbReference>
<evidence type="ECO:0000259" key="11">
    <source>
        <dbReference type="SMART" id="SM00849"/>
    </source>
</evidence>
<dbReference type="EMBL" id="PPTO01000007">
    <property type="protein sequence ID" value="RDB58770.1"/>
    <property type="molecule type" value="Genomic_DNA"/>
</dbReference>
<dbReference type="InterPro" id="IPR011108">
    <property type="entry name" value="RMMBL"/>
</dbReference>
<dbReference type="InterPro" id="IPR042173">
    <property type="entry name" value="RNase_J_2"/>
</dbReference>
<sequence length="669" mass="72773">MAAAKSSAAKNDAEGTDGAKSRSRSRGSRGGRGRGPKKDAVQNGSQQDAKAVSANQAEQSSKASNRNRRRSTTRTKHVSLDHKRPQLTPGSELEPESFNKPRTRKPRSGSNSRRAVKNNPDVTLKVIPLGGLDGIGKNMTVIECGDDMILDDAGLMFPDDDHPGIDLILPDYTYVLENEHKLRGIIITHGHEDHTGSLPYLMKDLTKKVPIYGTKMTLGLIEGKFKEHRIKAKLCEVNPGDEMKIGNFVVDFFAVNHSIPGALGVFFQSPAGNVLHTGDFKLDQSPIDGVRTDFGALARFSKMGVDLMMSDSTNATNPNFTPSEAEVGKTLRPIIENAKGRVIIASFASHIHRLQQIADAAVACGRKVVVTGRSMIQNTDIARRLGYLKIQDVDLIDAYDLKGIPPEKVVIMCTGSQGEPLSALARIANGEHKTIQIDEGDTVIISATPVPGNEKAVTRIVNQLSKIGCDVWDKHRAMVHVSGHASAEELKLVLSIVQPKYFMPVHGESMHLRAHANLAQATGVDPSHIFMCENGDTLEMTNGIVKFGEPVENGIVYVDGLSVGDTSKDVLDERTTLSNCGFACICAAVDHKRHQILGNVRVEMHGITGGDVAELRREATDGVKCTLRRSVERGVKGKDLEKACRDSLHSLLWDRTKQRPMVIATIIEV</sequence>
<dbReference type="Gene3D" id="3.10.20.580">
    <property type="match status" value="1"/>
</dbReference>
<dbReference type="Gene3D" id="3.40.50.10710">
    <property type="entry name" value="Metallo-hydrolase/oxidoreductase"/>
    <property type="match status" value="1"/>
</dbReference>
<dbReference type="Proteomes" id="UP000253975">
    <property type="component" value="Unassembled WGS sequence"/>
</dbReference>
<proteinExistence type="inferred from homology"/>
<dbReference type="Pfam" id="PF12706">
    <property type="entry name" value="Lactamase_B_2"/>
    <property type="match status" value="1"/>
</dbReference>
<evidence type="ECO:0000256" key="5">
    <source>
        <dbReference type="ARBA" id="ARBA00022801"/>
    </source>
</evidence>
<evidence type="ECO:0000256" key="7">
    <source>
        <dbReference type="ARBA" id="ARBA00022839"/>
    </source>
</evidence>